<feature type="domain" description="PARP catalytic" evidence="9">
    <location>
        <begin position="589"/>
        <end position="802"/>
    </location>
</feature>
<keyword evidence="4" id="KW-0548">Nucleotidyltransferase</keyword>
<evidence type="ECO:0000313" key="11">
    <source>
        <dbReference type="Proteomes" id="UP000081671"/>
    </source>
</evidence>
<dbReference type="STRING" id="10020.ENSDORP00000002967"/>
<dbReference type="SUPFAM" id="SSF52949">
    <property type="entry name" value="Macro domain-like"/>
    <property type="match status" value="2"/>
</dbReference>
<evidence type="ECO:0000259" key="9">
    <source>
        <dbReference type="PROSITE" id="PS51059"/>
    </source>
</evidence>
<dbReference type="GO" id="GO:0003950">
    <property type="term" value="F:NAD+ poly-ADP-ribosyltransferase activity"/>
    <property type="evidence" value="ECO:0007669"/>
    <property type="project" value="InterPro"/>
</dbReference>
<feature type="non-terminal residue" evidence="12">
    <location>
        <position position="1"/>
    </location>
</feature>
<dbReference type="FunCoup" id="A0A1S3FDU5">
    <property type="interactions" value="1394"/>
</dbReference>
<evidence type="ECO:0000259" key="10">
    <source>
        <dbReference type="PROSITE" id="PS51154"/>
    </source>
</evidence>
<dbReference type="GO" id="GO:0070212">
    <property type="term" value="P:protein poly-ADP-ribosylation"/>
    <property type="evidence" value="ECO:0007669"/>
    <property type="project" value="TreeGrafter"/>
</dbReference>
<evidence type="ECO:0000256" key="4">
    <source>
        <dbReference type="ARBA" id="ARBA00022695"/>
    </source>
</evidence>
<dbReference type="InterPro" id="IPR043472">
    <property type="entry name" value="Macro_dom-like"/>
</dbReference>
<keyword evidence="5" id="KW-0520">NAD</keyword>
<dbReference type="PROSITE" id="PS51154">
    <property type="entry name" value="MACRO"/>
    <property type="match status" value="2"/>
</dbReference>
<evidence type="ECO:0000256" key="3">
    <source>
        <dbReference type="ARBA" id="ARBA00022679"/>
    </source>
</evidence>
<dbReference type="GO" id="GO:0010629">
    <property type="term" value="P:negative regulation of gene expression"/>
    <property type="evidence" value="ECO:0007669"/>
    <property type="project" value="TreeGrafter"/>
</dbReference>
<feature type="domain" description="Macro" evidence="10">
    <location>
        <begin position="269"/>
        <end position="450"/>
    </location>
</feature>
<dbReference type="OrthoDB" id="6133115at2759"/>
<dbReference type="InterPro" id="IPR052056">
    <property type="entry name" value="Mono-ARTD/PARP"/>
</dbReference>
<sequence>FSQGVGAAASSKSSDTTSLEENYTWLVSTSHDAFQILKKNESLLCEVLLKKFGCVSTLFFPALEGNSKSLVEPVFRKRPVPGLELSVWKDDLTKHVVDAVVNAANEDLLHVGGLAGALERAGGPDIREESRRFVTTHGKIPVGMIAVTGAGKLPCRKIIHAVGPQWHVLGPELSKKKLQNAIINILNYVNCRKSSIRTIAIPALGSGIYQVPVDLCTRIILETIYTYLQKHQVVGHLQEIHLVSNEERTVAAFKAASEFVLGENERDLCKSQETTPPFNTKLQLVQGHIEQQKSDVIVNSISGRSLKVSLVSKAILQQAGEQMERHLREKIPTLSSDSLLVLVTEGFKLSCQYVFHIIWHSSNLSPQTLREAMKKCLKNCLDPPITSISFPAFGIGNMGMMKDEAAEIMFDEVLAFAKNHPTKQLTVKFVIFPEDRDTYVAFKAEMTKFNSHNPNDNNVFQWTTEEQRINGLEAGSPTVNLMGATKEKMQEAEVWIKRLLTFQDHHVIENNHILYLGKKEHEKLALLQKTASVSITEAVCIGKTYLEIKGDRSNLMKVVMKVECMLCDVQEEVIRKNEKALYSFLAQWTGQHPKLQNEKILYLRYLVPSCPELQREKKIFEKWGLQVIKVEELQNPLLMAAYQEKKKIMEVRTQQSPVCLRAFQQVPYQFLDAVCRVGFHRFYTASYNPQYGAGIYFTTNLKNLADKVKTSNTDKFIYVFEAEVLKGSSCPGHRSNIVPPPLSREAVDCYDSVVDNESMPETVVIFNGMQALPQYLWICTQDHAGPQGYSTGPVSSSGQDWKKLSNGSSVD</sequence>
<keyword evidence="3" id="KW-0808">Transferase</keyword>
<dbReference type="GO" id="GO:0003714">
    <property type="term" value="F:transcription corepressor activity"/>
    <property type="evidence" value="ECO:0007669"/>
    <property type="project" value="TreeGrafter"/>
</dbReference>
<evidence type="ECO:0000313" key="12">
    <source>
        <dbReference type="RefSeq" id="XP_012874783.1"/>
    </source>
</evidence>
<dbReference type="Proteomes" id="UP000081671">
    <property type="component" value="Unplaced"/>
</dbReference>
<dbReference type="Gene3D" id="3.90.228.10">
    <property type="match status" value="1"/>
</dbReference>
<gene>
    <name evidence="12" type="primary">Parp9</name>
</gene>
<dbReference type="Pfam" id="PF01661">
    <property type="entry name" value="Macro"/>
    <property type="match status" value="2"/>
</dbReference>
<dbReference type="GO" id="GO:0005737">
    <property type="term" value="C:cytoplasm"/>
    <property type="evidence" value="ECO:0007669"/>
    <property type="project" value="TreeGrafter"/>
</dbReference>
<dbReference type="SUPFAM" id="SSF56399">
    <property type="entry name" value="ADP-ribosylation"/>
    <property type="match status" value="1"/>
</dbReference>
<dbReference type="SMART" id="SM00506">
    <property type="entry name" value="A1pp"/>
    <property type="match status" value="2"/>
</dbReference>
<keyword evidence="6" id="KW-0539">Nucleus</keyword>
<protein>
    <submittedName>
        <fullName evidence="12">Poly [ADP-ribose] polymerase 9</fullName>
    </submittedName>
</protein>
<dbReference type="GO" id="GO:0044389">
    <property type="term" value="F:ubiquitin-like protein ligase binding"/>
    <property type="evidence" value="ECO:0007669"/>
    <property type="project" value="TreeGrafter"/>
</dbReference>
<dbReference type="CDD" id="cd02907">
    <property type="entry name" value="Macro_Af1521_BAL-like"/>
    <property type="match status" value="1"/>
</dbReference>
<dbReference type="InterPro" id="IPR012317">
    <property type="entry name" value="Poly(ADP-ribose)pol_cat_dom"/>
</dbReference>
<dbReference type="Gene3D" id="3.40.220.10">
    <property type="entry name" value="Leucine Aminopeptidase, subunit E, domain 1"/>
    <property type="match status" value="2"/>
</dbReference>
<dbReference type="InParanoid" id="A0A1S3FDU5"/>
<feature type="region of interest" description="Disordered" evidence="8">
    <location>
        <begin position="789"/>
        <end position="811"/>
    </location>
</feature>
<dbReference type="GeneID" id="105987910"/>
<comment type="subcellular location">
    <subcellularLocation>
        <location evidence="1">Nucleus</location>
    </subcellularLocation>
</comment>
<dbReference type="KEGG" id="dord:105987910"/>
<dbReference type="GO" id="GO:1990404">
    <property type="term" value="F:NAD+-protein mono-ADP-ribosyltransferase activity"/>
    <property type="evidence" value="ECO:0007669"/>
    <property type="project" value="TreeGrafter"/>
</dbReference>
<evidence type="ECO:0000256" key="6">
    <source>
        <dbReference type="ARBA" id="ARBA00023242"/>
    </source>
</evidence>
<keyword evidence="11" id="KW-1185">Reference proteome</keyword>
<name>A0A1S3FDU5_DIPOR</name>
<organism evidence="11 12">
    <name type="scientific">Dipodomys ordii</name>
    <name type="common">Ord's kangaroo rat</name>
    <dbReference type="NCBI Taxonomy" id="10020"/>
    <lineage>
        <taxon>Eukaryota</taxon>
        <taxon>Metazoa</taxon>
        <taxon>Chordata</taxon>
        <taxon>Craniata</taxon>
        <taxon>Vertebrata</taxon>
        <taxon>Euteleostomi</taxon>
        <taxon>Mammalia</taxon>
        <taxon>Eutheria</taxon>
        <taxon>Euarchontoglires</taxon>
        <taxon>Glires</taxon>
        <taxon>Rodentia</taxon>
        <taxon>Castorimorpha</taxon>
        <taxon>Heteromyidae</taxon>
        <taxon>Dipodomyinae</taxon>
        <taxon>Dipodomys</taxon>
    </lineage>
</organism>
<evidence type="ECO:0000256" key="2">
    <source>
        <dbReference type="ARBA" id="ARBA00022676"/>
    </source>
</evidence>
<dbReference type="GO" id="GO:0016779">
    <property type="term" value="F:nucleotidyltransferase activity"/>
    <property type="evidence" value="ECO:0007669"/>
    <property type="project" value="UniProtKB-KW"/>
</dbReference>
<dbReference type="InterPro" id="IPR002589">
    <property type="entry name" value="Macro_dom"/>
</dbReference>
<dbReference type="CTD" id="83666"/>
<keyword evidence="2" id="KW-0328">Glycosyltransferase</keyword>
<evidence type="ECO:0000256" key="1">
    <source>
        <dbReference type="ARBA" id="ARBA00004123"/>
    </source>
</evidence>
<reference evidence="12" key="1">
    <citation type="submission" date="2025-08" db="UniProtKB">
        <authorList>
            <consortium name="RefSeq"/>
        </authorList>
    </citation>
    <scope>IDENTIFICATION</scope>
    <source>
        <tissue evidence="12">Kidney</tissue>
    </source>
</reference>
<dbReference type="PANTHER" id="PTHR14453:SF70">
    <property type="entry name" value="PROTEIN MONO-ADP-RIBOSYLTRANSFERASE PARP9"/>
    <property type="match status" value="1"/>
</dbReference>
<accession>A0A1S3FDU5</accession>
<dbReference type="AlphaFoldDB" id="A0A1S3FDU5"/>
<dbReference type="GO" id="GO:0060335">
    <property type="term" value="P:positive regulation of type II interferon-mediated signaling pathway"/>
    <property type="evidence" value="ECO:0007669"/>
    <property type="project" value="TreeGrafter"/>
</dbReference>
<comment type="similarity">
    <text evidence="7">Belongs to the ARTD/PARP family.</text>
</comment>
<evidence type="ECO:0000256" key="8">
    <source>
        <dbReference type="SAM" id="MobiDB-lite"/>
    </source>
</evidence>
<evidence type="ECO:0000256" key="7">
    <source>
        <dbReference type="ARBA" id="ARBA00024347"/>
    </source>
</evidence>
<dbReference type="PANTHER" id="PTHR14453">
    <property type="entry name" value="PARP/ZINC FINGER CCCH TYPE DOMAIN CONTAINING PROTEIN"/>
    <property type="match status" value="1"/>
</dbReference>
<dbReference type="RefSeq" id="XP_012874783.1">
    <property type="nucleotide sequence ID" value="XM_013019329.1"/>
</dbReference>
<feature type="domain" description="Macro" evidence="10">
    <location>
        <begin position="72"/>
        <end position="261"/>
    </location>
</feature>
<dbReference type="PROSITE" id="PS51059">
    <property type="entry name" value="PARP_CATALYTIC"/>
    <property type="match status" value="1"/>
</dbReference>
<evidence type="ECO:0000256" key="5">
    <source>
        <dbReference type="ARBA" id="ARBA00023027"/>
    </source>
</evidence>
<proteinExistence type="inferred from homology"/>
<dbReference type="GO" id="GO:0005634">
    <property type="term" value="C:nucleus"/>
    <property type="evidence" value="ECO:0007669"/>
    <property type="project" value="UniProtKB-SubCell"/>
</dbReference>